<dbReference type="Proteomes" id="UP001165960">
    <property type="component" value="Unassembled WGS sequence"/>
</dbReference>
<organism evidence="1 2">
    <name type="scientific">Entomophthora muscae</name>
    <dbReference type="NCBI Taxonomy" id="34485"/>
    <lineage>
        <taxon>Eukaryota</taxon>
        <taxon>Fungi</taxon>
        <taxon>Fungi incertae sedis</taxon>
        <taxon>Zoopagomycota</taxon>
        <taxon>Entomophthoromycotina</taxon>
        <taxon>Entomophthoromycetes</taxon>
        <taxon>Entomophthorales</taxon>
        <taxon>Entomophthoraceae</taxon>
        <taxon>Entomophthora</taxon>
    </lineage>
</organism>
<proteinExistence type="predicted"/>
<reference evidence="1" key="1">
    <citation type="submission" date="2022-04" db="EMBL/GenBank/DDBJ databases">
        <title>Genome of the entomopathogenic fungus Entomophthora muscae.</title>
        <authorList>
            <person name="Elya C."/>
            <person name="Lovett B.R."/>
            <person name="Lee E."/>
            <person name="Macias A.M."/>
            <person name="Hajek A.E."/>
            <person name="De Bivort B.L."/>
            <person name="Kasson M.T."/>
            <person name="De Fine Licht H.H."/>
            <person name="Stajich J.E."/>
        </authorList>
    </citation>
    <scope>NUCLEOTIDE SEQUENCE</scope>
    <source>
        <strain evidence="1">Berkeley</strain>
    </source>
</reference>
<gene>
    <name evidence="1" type="ORF">DSO57_1024463</name>
</gene>
<evidence type="ECO:0000313" key="1">
    <source>
        <dbReference type="EMBL" id="KAJ9057256.1"/>
    </source>
</evidence>
<keyword evidence="2" id="KW-1185">Reference proteome</keyword>
<sequence length="541" mass="62347">MNQKQYNYFNIERLPQKRSCDQCFYKHLSCDKSLPSCKRCIASKIGCTRTRSQYQSRIAGSQISMGIPFSLKRSIPRTWDGVIHNHTSNCLIRFHLRRNLLPLAITLPEPKVTEKMLQIVTDSVFCSPLNFSLLEYPAIKYHIAPKDYIRIGTKCFFHYYNPFSPLFSEESFHAKPRSKTLCSVVALIGLERIMPSDLAKETFKHINLSPISFLRLPCTLDSLQCLILARFGVLHPSMNALRYKLFCFSTAIISMLGIEFNSPCREQWLERRLALYAFNLELYYSSASQSLPRTYILYVPLFKEHLSKTYLLAKIKQGRITSFSDLIHFITFHCLNHSFCIVTTTYREFSNALASKSTDFDNCIIKSLRLLQENFHWGWVNLARLANTPYPELSSLLLNSRITLAMRYHSDLIRITGLATQTPAKVNQPLTLRPITNLLAYFTHQGLASSIRLISILSALNMEPFHIQPLRLLTAAISFITLHYRTSKYEYNTSICLIQSLRQAKDMLVKALDVPLYAMNARIILGLMDVLFKRNKISLKE</sequence>
<name>A0ACC2S4E7_9FUNG</name>
<protein>
    <submittedName>
        <fullName evidence="1">Uncharacterized protein</fullName>
    </submittedName>
</protein>
<accession>A0ACC2S4E7</accession>
<comment type="caution">
    <text evidence="1">The sequence shown here is derived from an EMBL/GenBank/DDBJ whole genome shotgun (WGS) entry which is preliminary data.</text>
</comment>
<evidence type="ECO:0000313" key="2">
    <source>
        <dbReference type="Proteomes" id="UP001165960"/>
    </source>
</evidence>
<dbReference type="EMBL" id="QTSX02005812">
    <property type="protein sequence ID" value="KAJ9057256.1"/>
    <property type="molecule type" value="Genomic_DNA"/>
</dbReference>